<dbReference type="Proteomes" id="UP000294565">
    <property type="component" value="Segment"/>
</dbReference>
<protein>
    <submittedName>
        <fullName evidence="1">RelE-like toxin</fullName>
    </submittedName>
</protein>
<proteinExistence type="predicted"/>
<name>A0A482J6Q7_9CAUD</name>
<evidence type="ECO:0000313" key="2">
    <source>
        <dbReference type="Proteomes" id="UP000294565"/>
    </source>
</evidence>
<evidence type="ECO:0000313" key="1">
    <source>
        <dbReference type="EMBL" id="QBP29697.1"/>
    </source>
</evidence>
<gene>
    <name evidence="1" type="primary">42</name>
    <name evidence="1" type="ORF">SEA_TYPHA_42</name>
</gene>
<keyword evidence="2" id="KW-1185">Reference proteome</keyword>
<accession>A0A482J6Q7</accession>
<dbReference type="EMBL" id="MK494099">
    <property type="protein sequence ID" value="QBP29697.1"/>
    <property type="molecule type" value="Genomic_DNA"/>
</dbReference>
<dbReference type="KEGG" id="vg:63743031"/>
<reference evidence="1 2" key="1">
    <citation type="submission" date="2019-02" db="EMBL/GenBank/DDBJ databases">
        <authorList>
            <person name="Kanzanas C."/>
            <person name="Smith M.A."/>
            <person name="Zack K.M."/>
            <person name="Garlena R.A."/>
            <person name="Russell D.A."/>
            <person name="Pope W.H."/>
            <person name="Jacobs-Sera D."/>
            <person name="Hatfull G.F."/>
        </authorList>
    </citation>
    <scope>NUCLEOTIDE SEQUENCE [LARGE SCALE GENOMIC DNA]</scope>
</reference>
<dbReference type="RefSeq" id="YP_010049709.1">
    <property type="nucleotide sequence ID" value="NC_054393.1"/>
</dbReference>
<organism evidence="1 2">
    <name type="scientific">Mycobacterium phage Typha</name>
    <dbReference type="NCBI Taxonomy" id="2517971"/>
    <lineage>
        <taxon>Viruses</taxon>
        <taxon>Duplodnaviria</taxon>
        <taxon>Heunggongvirae</taxon>
        <taxon>Uroviricota</taxon>
        <taxon>Caudoviricetes</taxon>
        <taxon>Typhavirus</taxon>
        <taxon>Typhavirus typha</taxon>
    </lineage>
</organism>
<dbReference type="GeneID" id="63743031"/>
<sequence length="82" mass="9372">MSQFVKITRSARKHGVSKGRIRTAMRHANPTVVEAKGQVVFIGRDNRGTWLEVIARDGNRSPNELVVFHAMPLRWRPASHQR</sequence>